<reference evidence="2" key="1">
    <citation type="submission" date="2021-01" db="EMBL/GenBank/DDBJ databases">
        <title>Adiantum capillus-veneris genome.</title>
        <authorList>
            <person name="Fang Y."/>
            <person name="Liao Q."/>
        </authorList>
    </citation>
    <scope>NUCLEOTIDE SEQUENCE</scope>
    <source>
        <strain evidence="2">H3</strain>
        <tissue evidence="2">Leaf</tissue>
    </source>
</reference>
<organism evidence="2 3">
    <name type="scientific">Adiantum capillus-veneris</name>
    <name type="common">Maidenhair fern</name>
    <dbReference type="NCBI Taxonomy" id="13818"/>
    <lineage>
        <taxon>Eukaryota</taxon>
        <taxon>Viridiplantae</taxon>
        <taxon>Streptophyta</taxon>
        <taxon>Embryophyta</taxon>
        <taxon>Tracheophyta</taxon>
        <taxon>Polypodiopsida</taxon>
        <taxon>Polypodiidae</taxon>
        <taxon>Polypodiales</taxon>
        <taxon>Pteridineae</taxon>
        <taxon>Pteridaceae</taxon>
        <taxon>Vittarioideae</taxon>
        <taxon>Adiantum</taxon>
    </lineage>
</organism>
<evidence type="ECO:0000313" key="2">
    <source>
        <dbReference type="EMBL" id="KAI5074200.1"/>
    </source>
</evidence>
<evidence type="ECO:0000259" key="1">
    <source>
        <dbReference type="Pfam" id="PF08881"/>
    </source>
</evidence>
<gene>
    <name evidence="2" type="ORF">GOP47_0010161</name>
</gene>
<dbReference type="Gene3D" id="2.30.60.10">
    <property type="entry name" value="Cyanovirin-N"/>
    <property type="match status" value="1"/>
</dbReference>
<name>A0A9D4ZIG4_ADICA</name>
<dbReference type="EMBL" id="JABFUD020000010">
    <property type="protein sequence ID" value="KAI5074200.1"/>
    <property type="molecule type" value="Genomic_DNA"/>
</dbReference>
<dbReference type="SUPFAM" id="SSF51322">
    <property type="entry name" value="Cyanovirin-N"/>
    <property type="match status" value="1"/>
</dbReference>
<proteinExistence type="predicted"/>
<dbReference type="InterPro" id="IPR036673">
    <property type="entry name" value="Cyanovirin-N_sf"/>
</dbReference>
<dbReference type="AlphaFoldDB" id="A0A9D4ZIG4"/>
<accession>A0A9D4ZIG4</accession>
<keyword evidence="3" id="KW-1185">Reference proteome</keyword>
<protein>
    <recommendedName>
        <fullName evidence="1">Cyanovirin-N domain-containing protein</fullName>
    </recommendedName>
</protein>
<dbReference type="Pfam" id="PF08881">
    <property type="entry name" value="CVNH"/>
    <property type="match status" value="1"/>
</dbReference>
<comment type="caution">
    <text evidence="2">The sequence shown here is derived from an EMBL/GenBank/DDBJ whole genome shotgun (WGS) entry which is preliminary data.</text>
</comment>
<evidence type="ECO:0000313" key="3">
    <source>
        <dbReference type="Proteomes" id="UP000886520"/>
    </source>
</evidence>
<feature type="domain" description="Cyanovirin-N" evidence="1">
    <location>
        <begin position="8"/>
        <end position="49"/>
    </location>
</feature>
<dbReference type="Proteomes" id="UP000886520">
    <property type="component" value="Chromosome 10"/>
</dbReference>
<dbReference type="InterPro" id="IPR011058">
    <property type="entry name" value="Cyanovirin-N"/>
</dbReference>
<sequence>MGRCCSQKACTNITLKTASGGGLLSALCNNYDGDRVSASMDLNQCIQNYLDDMDEPNDGGGQLTFPY</sequence>